<organism evidence="3 4">
    <name type="scientific">Pseudomonas fluorescens</name>
    <dbReference type="NCBI Taxonomy" id="294"/>
    <lineage>
        <taxon>Bacteria</taxon>
        <taxon>Pseudomonadati</taxon>
        <taxon>Pseudomonadota</taxon>
        <taxon>Gammaproteobacteria</taxon>
        <taxon>Pseudomonadales</taxon>
        <taxon>Pseudomonadaceae</taxon>
        <taxon>Pseudomonas</taxon>
    </lineage>
</organism>
<dbReference type="RefSeq" id="WP_150643248.1">
    <property type="nucleotide sequence ID" value="NZ_CABVHQ010000032.1"/>
</dbReference>
<dbReference type="Pfam" id="PF02481">
    <property type="entry name" value="DNA_processg_A"/>
    <property type="match status" value="1"/>
</dbReference>
<evidence type="ECO:0000313" key="3">
    <source>
        <dbReference type="EMBL" id="VVO10116.1"/>
    </source>
</evidence>
<reference evidence="3 4" key="1">
    <citation type="submission" date="2019-09" db="EMBL/GenBank/DDBJ databases">
        <authorList>
            <person name="Chandra G."/>
            <person name="Truman W A."/>
        </authorList>
    </citation>
    <scope>NUCLEOTIDE SEQUENCE [LARGE SCALE GENOMIC DNA]</scope>
    <source>
        <strain evidence="3">PS691</strain>
    </source>
</reference>
<dbReference type="SUPFAM" id="SSF102405">
    <property type="entry name" value="MCP/YpsA-like"/>
    <property type="match status" value="1"/>
</dbReference>
<dbReference type="Gene3D" id="3.40.50.450">
    <property type="match status" value="1"/>
</dbReference>
<dbReference type="GO" id="GO:0009294">
    <property type="term" value="P:DNA-mediated transformation"/>
    <property type="evidence" value="ECO:0007669"/>
    <property type="project" value="InterPro"/>
</dbReference>
<dbReference type="PANTHER" id="PTHR43022">
    <property type="entry name" value="PROTEIN SMF"/>
    <property type="match status" value="1"/>
</dbReference>
<dbReference type="OrthoDB" id="9785707at2"/>
<evidence type="ECO:0000313" key="4">
    <source>
        <dbReference type="Proteomes" id="UP000337909"/>
    </source>
</evidence>
<dbReference type="Proteomes" id="UP000337909">
    <property type="component" value="Unassembled WGS sequence"/>
</dbReference>
<dbReference type="PANTHER" id="PTHR43022:SF1">
    <property type="entry name" value="PROTEIN SMF"/>
    <property type="match status" value="1"/>
</dbReference>
<protein>
    <recommendedName>
        <fullName evidence="2">Smf/DprA SLOG domain-containing protein</fullName>
    </recommendedName>
</protein>
<feature type="domain" description="Smf/DprA SLOG" evidence="2">
    <location>
        <begin position="82"/>
        <end position="267"/>
    </location>
</feature>
<sequence>MYLEEIDDQSRRVAWIHAVLVLSKKIAIGSAKANDDLRKKILSAGSVENLYKDFFSLIPVDDEVAKKVTSKLNKYTHCFRAVTCVDDDYPSRLNEFPGTPPIIYTQGDLSLLQTGKSIAVVGTRHLDEVAHVEHGRRVVKRLISSGYRTIVSGLASGSDTLGHSSAIQYGGRTIAVLGTPIDTFYPRENSALQSEIARDNLVVSEYPIGVGSFGSYFANRNRTTVALSSDGVVVIRAGDKSGTQYAIRICMEQGKQLYVLENNLKEADYTWVSKYKNKIKLVREDFDAGDNI</sequence>
<evidence type="ECO:0000259" key="2">
    <source>
        <dbReference type="Pfam" id="PF02481"/>
    </source>
</evidence>
<dbReference type="InterPro" id="IPR057666">
    <property type="entry name" value="DrpA_SLOG"/>
</dbReference>
<gene>
    <name evidence="3" type="ORF">PS691_03331</name>
</gene>
<comment type="similarity">
    <text evidence="1">Belongs to the DprA/Smf family.</text>
</comment>
<dbReference type="AlphaFoldDB" id="A0A5E7CZK0"/>
<name>A0A5E7CZK0_PSEFL</name>
<evidence type="ECO:0000256" key="1">
    <source>
        <dbReference type="ARBA" id="ARBA00006525"/>
    </source>
</evidence>
<accession>A0A5E7CZK0</accession>
<dbReference type="InterPro" id="IPR003488">
    <property type="entry name" value="DprA"/>
</dbReference>
<proteinExistence type="inferred from homology"/>
<dbReference type="EMBL" id="CABVHQ010000032">
    <property type="protein sequence ID" value="VVO10116.1"/>
    <property type="molecule type" value="Genomic_DNA"/>
</dbReference>